<dbReference type="GO" id="GO:0003677">
    <property type="term" value="F:DNA binding"/>
    <property type="evidence" value="ECO:0007669"/>
    <property type="project" value="InterPro"/>
</dbReference>
<reference evidence="3 4" key="1">
    <citation type="journal article" date="2015" name="Nature">
        <title>rRNA introns, odd ribosomes, and small enigmatic genomes across a large radiation of phyla.</title>
        <authorList>
            <person name="Brown C.T."/>
            <person name="Hug L.A."/>
            <person name="Thomas B.C."/>
            <person name="Sharon I."/>
            <person name="Castelle C.J."/>
            <person name="Singh A."/>
            <person name="Wilkins M.J."/>
            <person name="Williams K.H."/>
            <person name="Banfield J.F."/>
        </authorList>
    </citation>
    <scope>NUCLEOTIDE SEQUENCE [LARGE SCALE GENOMIC DNA]</scope>
</reference>
<proteinExistence type="predicted"/>
<dbReference type="EMBL" id="LBOG01000003">
    <property type="protein sequence ID" value="KKP30167.1"/>
    <property type="molecule type" value="Genomic_DNA"/>
</dbReference>
<keyword evidence="3" id="KW-0808">Transferase</keyword>
<accession>A0A0G0BGK4</accession>
<evidence type="ECO:0000313" key="4">
    <source>
        <dbReference type="Proteomes" id="UP000034934"/>
    </source>
</evidence>
<dbReference type="GO" id="GO:0006355">
    <property type="term" value="P:regulation of DNA-templated transcription"/>
    <property type="evidence" value="ECO:0007669"/>
    <property type="project" value="InterPro"/>
</dbReference>
<dbReference type="GO" id="GO:0008168">
    <property type="term" value="F:methyltransferase activity"/>
    <property type="evidence" value="ECO:0007669"/>
    <property type="project" value="UniProtKB-KW"/>
</dbReference>
<dbReference type="AlphaFoldDB" id="A0A0G0BGK4"/>
<sequence length="99" mass="11530">MYTIVMDKQYINIKEASEILGVSKLTLRNWDRDGKLSALRHPISNYRVYKVEDLKGILDKMESGEKPTILRKRGSSSPSRKKDIEKTKTYNLKDLLSRE</sequence>
<feature type="region of interest" description="Disordered" evidence="1">
    <location>
        <begin position="65"/>
        <end position="86"/>
    </location>
</feature>
<dbReference type="InterPro" id="IPR000551">
    <property type="entry name" value="MerR-type_HTH_dom"/>
</dbReference>
<dbReference type="InterPro" id="IPR009061">
    <property type="entry name" value="DNA-bd_dom_put_sf"/>
</dbReference>
<gene>
    <name evidence="3" type="ORF">UR19_C0003G0003</name>
</gene>
<organism evidence="3 4">
    <name type="scientific">Candidatus Nomurabacteria bacterium GW2011_GWF1_31_48</name>
    <dbReference type="NCBI Taxonomy" id="1618767"/>
    <lineage>
        <taxon>Bacteria</taxon>
        <taxon>Candidatus Nomuraibacteriota</taxon>
    </lineage>
</organism>
<keyword evidence="3" id="KW-0489">Methyltransferase</keyword>
<comment type="caution">
    <text evidence="3">The sequence shown here is derived from an EMBL/GenBank/DDBJ whole genome shotgun (WGS) entry which is preliminary data.</text>
</comment>
<feature type="domain" description="HTH merR-type" evidence="2">
    <location>
        <begin position="12"/>
        <end position="49"/>
    </location>
</feature>
<evidence type="ECO:0000313" key="3">
    <source>
        <dbReference type="EMBL" id="KKP30167.1"/>
    </source>
</evidence>
<dbReference type="Proteomes" id="UP000034934">
    <property type="component" value="Unassembled WGS sequence"/>
</dbReference>
<evidence type="ECO:0000259" key="2">
    <source>
        <dbReference type="Pfam" id="PF00376"/>
    </source>
</evidence>
<dbReference type="SUPFAM" id="SSF46955">
    <property type="entry name" value="Putative DNA-binding domain"/>
    <property type="match status" value="1"/>
</dbReference>
<name>A0A0G0BGK4_9BACT</name>
<dbReference type="Pfam" id="PF00376">
    <property type="entry name" value="MerR"/>
    <property type="match status" value="1"/>
</dbReference>
<protein>
    <submittedName>
        <fullName evidence="3">Cytosine-specific methyltransferase</fullName>
    </submittedName>
</protein>
<dbReference type="Gene3D" id="1.10.1660.10">
    <property type="match status" value="1"/>
</dbReference>
<evidence type="ECO:0000256" key="1">
    <source>
        <dbReference type="SAM" id="MobiDB-lite"/>
    </source>
</evidence>
<dbReference type="GO" id="GO:0032259">
    <property type="term" value="P:methylation"/>
    <property type="evidence" value="ECO:0007669"/>
    <property type="project" value="UniProtKB-KW"/>
</dbReference>